<dbReference type="EMBL" id="FNZI01000004">
    <property type="protein sequence ID" value="SEJ45645.1"/>
    <property type="molecule type" value="Genomic_DNA"/>
</dbReference>
<dbReference type="PROSITE" id="PS51257">
    <property type="entry name" value="PROKAR_LIPOPROTEIN"/>
    <property type="match status" value="1"/>
</dbReference>
<evidence type="ECO:0000259" key="3">
    <source>
        <dbReference type="Pfam" id="PF09992"/>
    </source>
</evidence>
<keyword evidence="2" id="KW-0732">Signal</keyword>
<proteinExistence type="predicted"/>
<feature type="compositionally biased region" description="Low complexity" evidence="1">
    <location>
        <begin position="34"/>
        <end position="51"/>
    </location>
</feature>
<dbReference type="Pfam" id="PF09992">
    <property type="entry name" value="NAGPA"/>
    <property type="match status" value="1"/>
</dbReference>
<dbReference type="RefSeq" id="WP_052405768.1">
    <property type="nucleotide sequence ID" value="NZ_BBLU01000006.1"/>
</dbReference>
<accession>A0A1H6Z9U4</accession>
<reference evidence="5" key="1">
    <citation type="submission" date="2016-10" db="EMBL/GenBank/DDBJ databases">
        <authorList>
            <person name="Varghese N."/>
        </authorList>
    </citation>
    <scope>NUCLEOTIDE SEQUENCE [LARGE SCALE GENOMIC DNA]</scope>
    <source>
        <strain evidence="5">DSM 24868</strain>
    </source>
</reference>
<evidence type="ECO:0000313" key="5">
    <source>
        <dbReference type="Proteomes" id="UP000183315"/>
    </source>
</evidence>
<evidence type="ECO:0000256" key="1">
    <source>
        <dbReference type="SAM" id="MobiDB-lite"/>
    </source>
</evidence>
<dbReference type="AlphaFoldDB" id="A0A1H6Z9U4"/>
<dbReference type="InterPro" id="IPR018711">
    <property type="entry name" value="NAGPA"/>
</dbReference>
<dbReference type="STRING" id="1043493.SAMN05421637_1839"/>
<dbReference type="eggNOG" id="COG3698">
    <property type="taxonomic scope" value="Bacteria"/>
</dbReference>
<feature type="chain" id="PRO_5039156198" evidence="2">
    <location>
        <begin position="24"/>
        <end position="280"/>
    </location>
</feature>
<keyword evidence="5" id="KW-1185">Reference proteome</keyword>
<evidence type="ECO:0000256" key="2">
    <source>
        <dbReference type="SAM" id="SignalP"/>
    </source>
</evidence>
<feature type="region of interest" description="Disordered" evidence="1">
    <location>
        <begin position="34"/>
        <end position="56"/>
    </location>
</feature>
<feature type="domain" description="Phosphodiester glycosidase" evidence="3">
    <location>
        <begin position="110"/>
        <end position="258"/>
    </location>
</feature>
<organism evidence="4 5">
    <name type="scientific">Demequina mangrovi</name>
    <dbReference type="NCBI Taxonomy" id="1043493"/>
    <lineage>
        <taxon>Bacteria</taxon>
        <taxon>Bacillati</taxon>
        <taxon>Actinomycetota</taxon>
        <taxon>Actinomycetes</taxon>
        <taxon>Micrococcales</taxon>
        <taxon>Demequinaceae</taxon>
        <taxon>Demequina</taxon>
    </lineage>
</organism>
<gene>
    <name evidence="4" type="ORF">SAMN05421637_1839</name>
</gene>
<evidence type="ECO:0000313" key="4">
    <source>
        <dbReference type="EMBL" id="SEJ45645.1"/>
    </source>
</evidence>
<name>A0A1H6Z9U4_9MICO</name>
<protein>
    <submittedName>
        <fullName evidence="4">Uncharacterized protein YigE, DUF2233 family</fullName>
    </submittedName>
</protein>
<feature type="signal peptide" evidence="2">
    <location>
        <begin position="1"/>
        <end position="23"/>
    </location>
</feature>
<dbReference type="Proteomes" id="UP000183315">
    <property type="component" value="Unassembled WGS sequence"/>
</dbReference>
<sequence>MRTALLAAVAAVSLAGCSLLSTIGEDLPASSAAETAASAAPTESTASSAPTEDVDDADAVEVPTQVIDLGEHGSYGVATLDLADWDVRVDWPQDEDGTDLEEYIDAHPGIAVLTNAGIFSDDLTPGGLTVADGEELRSLNLSDGYGNFHLKPNAVFEILEDGTAAIVDSTLYEPDGVMQATQSGPALLLDGEVHPDFTEGSTNTALRTGVGVSPDGGTVYLVITRSYVNLWDFATMFRDELGVEDALYLDGQISQLWVSGGTLPTSYLGPYGAVIAAYPR</sequence>